<keyword evidence="1" id="KW-0548">Nucleotidyltransferase</keyword>
<gene>
    <name evidence="1" type="ORF">N7493_004498</name>
</gene>
<organism evidence="1 2">
    <name type="scientific">Penicillium malachiteum</name>
    <dbReference type="NCBI Taxonomy" id="1324776"/>
    <lineage>
        <taxon>Eukaryota</taxon>
        <taxon>Fungi</taxon>
        <taxon>Dikarya</taxon>
        <taxon>Ascomycota</taxon>
        <taxon>Pezizomycotina</taxon>
        <taxon>Eurotiomycetes</taxon>
        <taxon>Eurotiomycetidae</taxon>
        <taxon>Eurotiales</taxon>
        <taxon>Aspergillaceae</taxon>
        <taxon>Penicillium</taxon>
    </lineage>
</organism>
<dbReference type="EMBL" id="JAQJAN010000005">
    <property type="protein sequence ID" value="KAJ5728168.1"/>
    <property type="molecule type" value="Genomic_DNA"/>
</dbReference>
<sequence length="78" mass="8927">MFDGAQVKPSPTIKLLGVIFDQGLCWKEHVQQAIKRATKTAIALSGLRYLRPEQMRQLYQAYVTPIVDYALTVWHNPL</sequence>
<keyword evidence="1" id="KW-0808">Transferase</keyword>
<dbReference type="AlphaFoldDB" id="A0AAD6HP07"/>
<name>A0AAD6HP07_9EURO</name>
<dbReference type="Proteomes" id="UP001215712">
    <property type="component" value="Unassembled WGS sequence"/>
</dbReference>
<accession>A0AAD6HP07</accession>
<dbReference type="GO" id="GO:0003964">
    <property type="term" value="F:RNA-directed DNA polymerase activity"/>
    <property type="evidence" value="ECO:0007669"/>
    <property type="project" value="UniProtKB-KW"/>
</dbReference>
<comment type="caution">
    <text evidence="1">The sequence shown here is derived from an EMBL/GenBank/DDBJ whole genome shotgun (WGS) entry which is preliminary data.</text>
</comment>
<protein>
    <submittedName>
        <fullName evidence="1">Reverse transcriptase</fullName>
    </submittedName>
</protein>
<proteinExistence type="predicted"/>
<reference evidence="1" key="2">
    <citation type="submission" date="2023-01" db="EMBL/GenBank/DDBJ databases">
        <authorList>
            <person name="Petersen C."/>
        </authorList>
    </citation>
    <scope>NUCLEOTIDE SEQUENCE</scope>
    <source>
        <strain evidence="1">IBT 17514</strain>
    </source>
</reference>
<reference evidence="1" key="1">
    <citation type="journal article" date="2023" name="IMA Fungus">
        <title>Comparative genomic study of the Penicillium genus elucidates a diverse pangenome and 15 lateral gene transfer events.</title>
        <authorList>
            <person name="Petersen C."/>
            <person name="Sorensen T."/>
            <person name="Nielsen M.R."/>
            <person name="Sondergaard T.E."/>
            <person name="Sorensen J.L."/>
            <person name="Fitzpatrick D.A."/>
            <person name="Frisvad J.C."/>
            <person name="Nielsen K.L."/>
        </authorList>
    </citation>
    <scope>NUCLEOTIDE SEQUENCE</scope>
    <source>
        <strain evidence="1">IBT 17514</strain>
    </source>
</reference>
<evidence type="ECO:0000313" key="2">
    <source>
        <dbReference type="Proteomes" id="UP001215712"/>
    </source>
</evidence>
<evidence type="ECO:0000313" key="1">
    <source>
        <dbReference type="EMBL" id="KAJ5728168.1"/>
    </source>
</evidence>
<keyword evidence="2" id="KW-1185">Reference proteome</keyword>
<keyword evidence="1" id="KW-0695">RNA-directed DNA polymerase</keyword>